<dbReference type="EMBL" id="KB445794">
    <property type="protein sequence ID" value="EMD39158.1"/>
    <property type="molecule type" value="Genomic_DNA"/>
</dbReference>
<name>M2QQ09_CERS8</name>
<dbReference type="Proteomes" id="UP000016930">
    <property type="component" value="Unassembled WGS sequence"/>
</dbReference>
<proteinExistence type="predicted"/>
<reference evidence="1 2" key="1">
    <citation type="journal article" date="2012" name="Proc. Natl. Acad. Sci. U.S.A.">
        <title>Comparative genomics of Ceriporiopsis subvermispora and Phanerochaete chrysosporium provide insight into selective ligninolysis.</title>
        <authorList>
            <person name="Fernandez-Fueyo E."/>
            <person name="Ruiz-Duenas F.J."/>
            <person name="Ferreira P."/>
            <person name="Floudas D."/>
            <person name="Hibbett D.S."/>
            <person name="Canessa P."/>
            <person name="Larrondo L.F."/>
            <person name="James T.Y."/>
            <person name="Seelenfreund D."/>
            <person name="Lobos S."/>
            <person name="Polanco R."/>
            <person name="Tello M."/>
            <person name="Honda Y."/>
            <person name="Watanabe T."/>
            <person name="Watanabe T."/>
            <person name="Ryu J.S."/>
            <person name="Kubicek C.P."/>
            <person name="Schmoll M."/>
            <person name="Gaskell J."/>
            <person name="Hammel K.E."/>
            <person name="St John F.J."/>
            <person name="Vanden Wymelenberg A."/>
            <person name="Sabat G."/>
            <person name="Splinter BonDurant S."/>
            <person name="Syed K."/>
            <person name="Yadav J.S."/>
            <person name="Doddapaneni H."/>
            <person name="Subramanian V."/>
            <person name="Lavin J.L."/>
            <person name="Oguiza J.A."/>
            <person name="Perez G."/>
            <person name="Pisabarro A.G."/>
            <person name="Ramirez L."/>
            <person name="Santoyo F."/>
            <person name="Master E."/>
            <person name="Coutinho P.M."/>
            <person name="Henrissat B."/>
            <person name="Lombard V."/>
            <person name="Magnuson J.K."/>
            <person name="Kuees U."/>
            <person name="Hori C."/>
            <person name="Igarashi K."/>
            <person name="Samejima M."/>
            <person name="Held B.W."/>
            <person name="Barry K.W."/>
            <person name="LaButti K.M."/>
            <person name="Lapidus A."/>
            <person name="Lindquist E.A."/>
            <person name="Lucas S.M."/>
            <person name="Riley R."/>
            <person name="Salamov A.A."/>
            <person name="Hoffmeister D."/>
            <person name="Schwenk D."/>
            <person name="Hadar Y."/>
            <person name="Yarden O."/>
            <person name="de Vries R.P."/>
            <person name="Wiebenga A."/>
            <person name="Stenlid J."/>
            <person name="Eastwood D."/>
            <person name="Grigoriev I.V."/>
            <person name="Berka R.M."/>
            <person name="Blanchette R.A."/>
            <person name="Kersten P."/>
            <person name="Martinez A.T."/>
            <person name="Vicuna R."/>
            <person name="Cullen D."/>
        </authorList>
    </citation>
    <scope>NUCLEOTIDE SEQUENCE [LARGE SCALE GENOMIC DNA]</scope>
    <source>
        <strain evidence="1 2">B</strain>
    </source>
</reference>
<evidence type="ECO:0000313" key="1">
    <source>
        <dbReference type="EMBL" id="EMD39158.1"/>
    </source>
</evidence>
<dbReference type="OrthoDB" id="2984728at2759"/>
<organism evidence="1 2">
    <name type="scientific">Ceriporiopsis subvermispora (strain B)</name>
    <name type="common">White-rot fungus</name>
    <name type="synonym">Gelatoporia subvermispora</name>
    <dbReference type="NCBI Taxonomy" id="914234"/>
    <lineage>
        <taxon>Eukaryota</taxon>
        <taxon>Fungi</taxon>
        <taxon>Dikarya</taxon>
        <taxon>Basidiomycota</taxon>
        <taxon>Agaricomycotina</taxon>
        <taxon>Agaricomycetes</taxon>
        <taxon>Polyporales</taxon>
        <taxon>Gelatoporiaceae</taxon>
        <taxon>Gelatoporia</taxon>
    </lineage>
</organism>
<gene>
    <name evidence="1" type="ORF">CERSUDRAFT_93201</name>
</gene>
<accession>M2QQ09</accession>
<protein>
    <submittedName>
        <fullName evidence="1">Uncharacterized protein</fullName>
    </submittedName>
</protein>
<sequence length="110" mass="11663">MANTATGWFKLAKDSNTMFVGCFTLSNPTKDVITLAGKLGAPIEQCESAQATLTYGDVKDLEGAHEVNHADFGSYVSLSLDNGVRINGALNNQVTSVHTSAKGTWISNQV</sequence>
<dbReference type="AlphaFoldDB" id="M2QQ09"/>
<evidence type="ECO:0000313" key="2">
    <source>
        <dbReference type="Proteomes" id="UP000016930"/>
    </source>
</evidence>
<keyword evidence="2" id="KW-1185">Reference proteome</keyword>
<dbReference type="HOGENOM" id="CLU_2183640_0_0_1"/>